<feature type="compositionally biased region" description="Basic and acidic residues" evidence="1">
    <location>
        <begin position="91"/>
        <end position="100"/>
    </location>
</feature>
<name>A0A2T2NAY5_CORCC</name>
<reference evidence="2 3" key="1">
    <citation type="journal article" date="2018" name="Front. Microbiol.">
        <title>Genome-Wide Analysis of Corynespora cassiicola Leaf Fall Disease Putative Effectors.</title>
        <authorList>
            <person name="Lopez D."/>
            <person name="Ribeiro S."/>
            <person name="Label P."/>
            <person name="Fumanal B."/>
            <person name="Venisse J.S."/>
            <person name="Kohler A."/>
            <person name="de Oliveira R.R."/>
            <person name="Labutti K."/>
            <person name="Lipzen A."/>
            <person name="Lail K."/>
            <person name="Bauer D."/>
            <person name="Ohm R.A."/>
            <person name="Barry K.W."/>
            <person name="Spatafora J."/>
            <person name="Grigoriev I.V."/>
            <person name="Martin F.M."/>
            <person name="Pujade-Renaud V."/>
        </authorList>
    </citation>
    <scope>NUCLEOTIDE SEQUENCE [LARGE SCALE GENOMIC DNA]</scope>
    <source>
        <strain evidence="2 3">Philippines</strain>
    </source>
</reference>
<evidence type="ECO:0000313" key="2">
    <source>
        <dbReference type="EMBL" id="PSN62584.1"/>
    </source>
</evidence>
<sequence>MMAYEALWASGGAALSRRGRARGMDAAEGGNGRRACMARCSIAPWPMIEGDCAGGCGQDIFDQIMWSMYAARVAQSSPEGGPRSGRQPAPARERRVAPGVDRTDATDRLSFHLHRASSSLCDLSLLNPPACPAAWPPLPVCPSALPPCRPLVCPHSPLTYRCYCTPRPSTETLLLTPPPPIPVIGLPAPSFRIAARNHAPS</sequence>
<evidence type="ECO:0000313" key="3">
    <source>
        <dbReference type="Proteomes" id="UP000240883"/>
    </source>
</evidence>
<organism evidence="2 3">
    <name type="scientific">Corynespora cassiicola Philippines</name>
    <dbReference type="NCBI Taxonomy" id="1448308"/>
    <lineage>
        <taxon>Eukaryota</taxon>
        <taxon>Fungi</taxon>
        <taxon>Dikarya</taxon>
        <taxon>Ascomycota</taxon>
        <taxon>Pezizomycotina</taxon>
        <taxon>Dothideomycetes</taxon>
        <taxon>Pleosporomycetidae</taxon>
        <taxon>Pleosporales</taxon>
        <taxon>Corynesporascaceae</taxon>
        <taxon>Corynespora</taxon>
    </lineage>
</organism>
<dbReference type="EMBL" id="KZ678141">
    <property type="protein sequence ID" value="PSN62584.1"/>
    <property type="molecule type" value="Genomic_DNA"/>
</dbReference>
<gene>
    <name evidence="2" type="ORF">BS50DRAFT_123122</name>
</gene>
<evidence type="ECO:0000256" key="1">
    <source>
        <dbReference type="SAM" id="MobiDB-lite"/>
    </source>
</evidence>
<keyword evidence="3" id="KW-1185">Reference proteome</keyword>
<proteinExistence type="predicted"/>
<protein>
    <submittedName>
        <fullName evidence="2">Uncharacterized protein</fullName>
    </submittedName>
</protein>
<accession>A0A2T2NAY5</accession>
<dbReference type="Proteomes" id="UP000240883">
    <property type="component" value="Unassembled WGS sequence"/>
</dbReference>
<feature type="region of interest" description="Disordered" evidence="1">
    <location>
        <begin position="75"/>
        <end position="100"/>
    </location>
</feature>
<dbReference type="AlphaFoldDB" id="A0A2T2NAY5"/>